<dbReference type="SUPFAM" id="SSF53649">
    <property type="entry name" value="Alkaline phosphatase-like"/>
    <property type="match status" value="1"/>
</dbReference>
<feature type="chain" id="PRO_5031201201" evidence="3">
    <location>
        <begin position="20"/>
        <end position="473"/>
    </location>
</feature>
<dbReference type="PANTHER" id="PTHR45953">
    <property type="entry name" value="IDURONATE 2-SULFATASE"/>
    <property type="match status" value="1"/>
</dbReference>
<evidence type="ECO:0000256" key="1">
    <source>
        <dbReference type="ARBA" id="ARBA00022723"/>
    </source>
</evidence>
<evidence type="ECO:0000313" key="5">
    <source>
        <dbReference type="EMBL" id="NLR93952.1"/>
    </source>
</evidence>
<evidence type="ECO:0000256" key="2">
    <source>
        <dbReference type="ARBA" id="ARBA00022801"/>
    </source>
</evidence>
<evidence type="ECO:0000256" key="3">
    <source>
        <dbReference type="SAM" id="SignalP"/>
    </source>
</evidence>
<comment type="caution">
    <text evidence="5">The sequence shown here is derived from an EMBL/GenBank/DDBJ whole genome shotgun (WGS) entry which is preliminary data.</text>
</comment>
<dbReference type="InterPro" id="IPR017850">
    <property type="entry name" value="Alkaline_phosphatase_core_sf"/>
</dbReference>
<reference evidence="5 6" key="1">
    <citation type="submission" date="2020-04" db="EMBL/GenBank/DDBJ databases">
        <title>Flammeovirga sp. SR4, a novel species isolated from seawater.</title>
        <authorList>
            <person name="Wang X."/>
        </authorList>
    </citation>
    <scope>NUCLEOTIDE SEQUENCE [LARGE SCALE GENOMIC DNA]</scope>
    <source>
        <strain evidence="5 6">SR4</strain>
    </source>
</reference>
<protein>
    <submittedName>
        <fullName evidence="5">Sulfatase-like hydrolase/transferase</fullName>
    </submittedName>
</protein>
<dbReference type="Gene3D" id="3.40.720.10">
    <property type="entry name" value="Alkaline Phosphatase, subunit A"/>
    <property type="match status" value="1"/>
</dbReference>
<evidence type="ECO:0000259" key="4">
    <source>
        <dbReference type="Pfam" id="PF00884"/>
    </source>
</evidence>
<keyword evidence="6" id="KW-1185">Reference proteome</keyword>
<organism evidence="5 6">
    <name type="scientific">Flammeovirga agarivorans</name>
    <dbReference type="NCBI Taxonomy" id="2726742"/>
    <lineage>
        <taxon>Bacteria</taxon>
        <taxon>Pseudomonadati</taxon>
        <taxon>Bacteroidota</taxon>
        <taxon>Cytophagia</taxon>
        <taxon>Cytophagales</taxon>
        <taxon>Flammeovirgaceae</taxon>
        <taxon>Flammeovirga</taxon>
    </lineage>
</organism>
<dbReference type="Proteomes" id="UP000585050">
    <property type="component" value="Unassembled WGS sequence"/>
</dbReference>
<dbReference type="Pfam" id="PF00884">
    <property type="entry name" value="Sulfatase"/>
    <property type="match status" value="1"/>
</dbReference>
<dbReference type="RefSeq" id="WP_168884666.1">
    <property type="nucleotide sequence ID" value="NZ_JABAIL010000009.1"/>
</dbReference>
<dbReference type="EMBL" id="JABAIL010000009">
    <property type="protein sequence ID" value="NLR93952.1"/>
    <property type="molecule type" value="Genomic_DNA"/>
</dbReference>
<dbReference type="PANTHER" id="PTHR45953:SF1">
    <property type="entry name" value="IDURONATE 2-SULFATASE"/>
    <property type="match status" value="1"/>
</dbReference>
<dbReference type="GO" id="GO:0008484">
    <property type="term" value="F:sulfuric ester hydrolase activity"/>
    <property type="evidence" value="ECO:0007669"/>
    <property type="project" value="TreeGrafter"/>
</dbReference>
<keyword evidence="1" id="KW-0479">Metal-binding</keyword>
<feature type="signal peptide" evidence="3">
    <location>
        <begin position="1"/>
        <end position="19"/>
    </location>
</feature>
<sequence>MKKNILLVTLLVFSQSIFATEFGDKNNKNKKKPNVLVIMTDEHNADVLGVTGNKIIQTPNLDKLASTGVYFDNTYCQNPVCTPSRASFIMGRLPSNVNVFGNDADHKDKQYLKDQGPSLAHTLKAAGYEAEWMGKQHWGCSNQDLGFGDKGDAVELEQKTRSKPAKMMRKKIGRLPQNAEVSNYPKENDDDFVTADHAIDYIKNAKEDQPFFLGVSFRKPHFPFEVQQEYFDLYEGKLSAPEVTSSMIEDLPKNTKREYYRFKLDQMTPHQTQRALEMYYGMVTYIDEQIGRVINTLEEKGLRDNTIIVYLTDHGDMCGVKGCWYKNSYYEGSAKVPMIISYPKHFPKNKIEKADVNNMDIYPTICELAGIKTPEVIEGETLVALVNGKQDASERFAISESYRSSYGSRMVKKGAWKYCHYEDSKDQLFNLEIDPKEMYNVIDDPKNKMIVAELKKLALKDFVKRKPNTAKSK</sequence>
<keyword evidence="2 5" id="KW-0378">Hydrolase</keyword>
<evidence type="ECO:0000313" key="6">
    <source>
        <dbReference type="Proteomes" id="UP000585050"/>
    </source>
</evidence>
<name>A0A7X8SPM2_9BACT</name>
<accession>A0A7X8SPM2</accession>
<dbReference type="InterPro" id="IPR000917">
    <property type="entry name" value="Sulfatase_N"/>
</dbReference>
<dbReference type="GO" id="GO:0046872">
    <property type="term" value="F:metal ion binding"/>
    <property type="evidence" value="ECO:0007669"/>
    <property type="project" value="UniProtKB-KW"/>
</dbReference>
<gene>
    <name evidence="5" type="ORF">HGP29_22315</name>
</gene>
<keyword evidence="3" id="KW-0732">Signal</keyword>
<keyword evidence="5" id="KW-0808">Transferase</keyword>
<dbReference type="GO" id="GO:0016740">
    <property type="term" value="F:transferase activity"/>
    <property type="evidence" value="ECO:0007669"/>
    <property type="project" value="UniProtKB-KW"/>
</dbReference>
<dbReference type="GO" id="GO:0005737">
    <property type="term" value="C:cytoplasm"/>
    <property type="evidence" value="ECO:0007669"/>
    <property type="project" value="TreeGrafter"/>
</dbReference>
<proteinExistence type="predicted"/>
<feature type="domain" description="Sulfatase N-terminal" evidence="4">
    <location>
        <begin position="33"/>
        <end position="371"/>
    </location>
</feature>
<dbReference type="AlphaFoldDB" id="A0A7X8SPM2"/>